<feature type="transmembrane region" description="Helical" evidence="2">
    <location>
        <begin position="50"/>
        <end position="71"/>
    </location>
</feature>
<evidence type="ECO:0000259" key="3">
    <source>
        <dbReference type="Pfam" id="PF02719"/>
    </source>
</evidence>
<feature type="transmembrane region" description="Helical" evidence="2">
    <location>
        <begin position="15"/>
        <end position="38"/>
    </location>
</feature>
<keyword evidence="2" id="KW-1133">Transmembrane helix</keyword>
<keyword evidence="2" id="KW-0472">Membrane</keyword>
<keyword evidence="2" id="KW-0812">Transmembrane</keyword>
<dbReference type="Proteomes" id="UP001059950">
    <property type="component" value="Chromosome"/>
</dbReference>
<dbReference type="PANTHER" id="PTHR43318">
    <property type="entry name" value="UDP-N-ACETYLGLUCOSAMINE 4,6-DEHYDRATASE"/>
    <property type="match status" value="1"/>
</dbReference>
<dbReference type="Gene3D" id="3.40.50.720">
    <property type="entry name" value="NAD(P)-binding Rossmann-like Domain"/>
    <property type="match status" value="2"/>
</dbReference>
<feature type="domain" description="Polysaccharide biosynthesis protein CapD-like" evidence="3">
    <location>
        <begin position="289"/>
        <end position="581"/>
    </location>
</feature>
<protein>
    <submittedName>
        <fullName evidence="4">Polysaccharide biosynthesis protein</fullName>
    </submittedName>
</protein>
<proteinExistence type="inferred from homology"/>
<accession>A0ABY5GSS0</accession>
<dbReference type="Pfam" id="PF02719">
    <property type="entry name" value="Polysacc_synt_2"/>
    <property type="match status" value="1"/>
</dbReference>
<feature type="transmembrane region" description="Helical" evidence="2">
    <location>
        <begin position="83"/>
        <end position="101"/>
    </location>
</feature>
<dbReference type="SUPFAM" id="SSF53335">
    <property type="entry name" value="S-adenosyl-L-methionine-dependent methyltransferases"/>
    <property type="match status" value="1"/>
</dbReference>
<dbReference type="EMBL" id="CP073344">
    <property type="protein sequence ID" value="UTW02707.1"/>
    <property type="molecule type" value="Genomic_DNA"/>
</dbReference>
<comment type="similarity">
    <text evidence="1">Belongs to the polysaccharide synthase family.</text>
</comment>
<dbReference type="InterPro" id="IPR029063">
    <property type="entry name" value="SAM-dependent_MTases_sf"/>
</dbReference>
<dbReference type="InterPro" id="IPR036291">
    <property type="entry name" value="NAD(P)-bd_dom_sf"/>
</dbReference>
<evidence type="ECO:0000256" key="2">
    <source>
        <dbReference type="SAM" id="Phobius"/>
    </source>
</evidence>
<evidence type="ECO:0000256" key="1">
    <source>
        <dbReference type="ARBA" id="ARBA00007430"/>
    </source>
</evidence>
<dbReference type="InterPro" id="IPR051203">
    <property type="entry name" value="Polysaccharide_Synthase-Rel"/>
</dbReference>
<organism evidence="4 5">
    <name type="scientific">Amphritea atlantica</name>
    <dbReference type="NCBI Taxonomy" id="355243"/>
    <lineage>
        <taxon>Bacteria</taxon>
        <taxon>Pseudomonadati</taxon>
        <taxon>Pseudomonadota</taxon>
        <taxon>Gammaproteobacteria</taxon>
        <taxon>Oceanospirillales</taxon>
        <taxon>Oceanospirillaceae</taxon>
        <taxon>Amphritea</taxon>
    </lineage>
</organism>
<keyword evidence="5" id="KW-1185">Reference proteome</keyword>
<reference evidence="4" key="1">
    <citation type="submission" date="2021-04" db="EMBL/GenBank/DDBJ databases">
        <title>Oceanospirillales bacteria with DddD are important DMSP degraders in coastal seawater.</title>
        <authorList>
            <person name="Liu J."/>
        </authorList>
    </citation>
    <scope>NUCLEOTIDE SEQUENCE</scope>
    <source>
        <strain evidence="4">GY6</strain>
    </source>
</reference>
<name>A0ABY5GSS0_9GAMM</name>
<gene>
    <name evidence="4" type="ORF">KDX31_15340</name>
</gene>
<evidence type="ECO:0000313" key="4">
    <source>
        <dbReference type="EMBL" id="UTW02707.1"/>
    </source>
</evidence>
<sequence length="639" mass="70484">MFKSILNSSRQSKKAIFVAFDLVALPICCWLSFALRYGDWTAHNFAHWPAYLLAPVIAIPIFIRLGLYRAVIRYIGYQAQWTVIKAVTLALLFWSLATYLLALEQYTPRSVFFIFWLVSVLVIGGSRMAARWIILHDFPGGDHKAQDQSDRVVIYGAGSAGRQLATALAGSSEFVALAFVDDDKTLQGMDINGVRVYAPADIAALVERFDIDSVLLAIPSISRMKRKAIVDSLSRFNLRVLTLPSLSAIAGGKVTINDIREVDIADLLGREEVLPDKALLDACILDQTVLVTGAGGSIGSELCRQILKQNPRCVVLFEQSEFALYSIDRELSKLAGGKVEVIPVLGSVLDSAHLTKVMTQYSVDTVYHAAAYKHVPLVESNMITGVRNNLLGTWNAAETAIKCGVKNFVLISTDKAVRPTNVMGASKRFAELVLQALSKREQANGIRFAMVRFGNVLGSSGSVIPLFRQQIAEGGPVTVTDPEITRYFMTIPEASSLVIQAGSMGCSGDVFVLDMGKPVKIKNLARQMINLTGLSVKDESQPDGDIEIIYTGLRDGEKLYEELLIGDNVQKTDHPMIMRAEEVMLEWSELKPIIDRMEIALDSFDYTEVRRLLLKTVSGYSPQHDIRDPMHYQASTVVL</sequence>
<dbReference type="Pfam" id="PF13727">
    <property type="entry name" value="CoA_binding_3"/>
    <property type="match status" value="1"/>
</dbReference>
<dbReference type="SUPFAM" id="SSF51735">
    <property type="entry name" value="NAD(P)-binding Rossmann-fold domains"/>
    <property type="match status" value="1"/>
</dbReference>
<dbReference type="CDD" id="cd05237">
    <property type="entry name" value="UDP_invert_4-6DH_SDR_e"/>
    <property type="match status" value="1"/>
</dbReference>
<dbReference type="PANTHER" id="PTHR43318:SF1">
    <property type="entry name" value="POLYSACCHARIDE BIOSYNTHESIS PROTEIN EPSC-RELATED"/>
    <property type="match status" value="1"/>
</dbReference>
<dbReference type="InterPro" id="IPR003869">
    <property type="entry name" value="Polysac_CapD-like"/>
</dbReference>
<feature type="transmembrane region" description="Helical" evidence="2">
    <location>
        <begin position="113"/>
        <end position="134"/>
    </location>
</feature>
<evidence type="ECO:0000313" key="5">
    <source>
        <dbReference type="Proteomes" id="UP001059950"/>
    </source>
</evidence>